<dbReference type="Pfam" id="PF25431">
    <property type="entry name" value="zf-C17orf113"/>
    <property type="match status" value="1"/>
</dbReference>
<evidence type="ECO:0000313" key="2">
    <source>
        <dbReference type="EMBL" id="KAK3097869.1"/>
    </source>
</evidence>
<evidence type="ECO:0000313" key="3">
    <source>
        <dbReference type="Proteomes" id="UP001186944"/>
    </source>
</evidence>
<evidence type="ECO:0000259" key="1">
    <source>
        <dbReference type="Pfam" id="PF25431"/>
    </source>
</evidence>
<protein>
    <recommendedName>
        <fullName evidence="1">C17orf113 probable zinc finger domain-containing protein</fullName>
    </recommendedName>
</protein>
<dbReference type="EMBL" id="VSWD01000007">
    <property type="protein sequence ID" value="KAK3097869.1"/>
    <property type="molecule type" value="Genomic_DNA"/>
</dbReference>
<accession>A0AA88YAW8</accession>
<dbReference type="AlphaFoldDB" id="A0AA88YAW8"/>
<keyword evidence="3" id="KW-1185">Reference proteome</keyword>
<gene>
    <name evidence="2" type="ORF">FSP39_014009</name>
</gene>
<name>A0AA88YAW8_PINIB</name>
<reference evidence="2" key="1">
    <citation type="submission" date="2019-08" db="EMBL/GenBank/DDBJ databases">
        <title>The improved chromosome-level genome for the pearl oyster Pinctada fucata martensii using PacBio sequencing and Hi-C.</title>
        <authorList>
            <person name="Zheng Z."/>
        </authorList>
    </citation>
    <scope>NUCLEOTIDE SEQUENCE</scope>
    <source>
        <strain evidence="2">ZZ-2019</strain>
        <tissue evidence="2">Adductor muscle</tissue>
    </source>
</reference>
<comment type="caution">
    <text evidence="2">The sequence shown here is derived from an EMBL/GenBank/DDBJ whole genome shotgun (WGS) entry which is preliminary data.</text>
</comment>
<proteinExistence type="predicted"/>
<dbReference type="Proteomes" id="UP001186944">
    <property type="component" value="Unassembled WGS sequence"/>
</dbReference>
<feature type="domain" description="C17orf113 probable zinc finger" evidence="1">
    <location>
        <begin position="50"/>
        <end position="100"/>
    </location>
</feature>
<dbReference type="InterPro" id="IPR057456">
    <property type="entry name" value="Znf_C17orf113"/>
</dbReference>
<organism evidence="2 3">
    <name type="scientific">Pinctada imbricata</name>
    <name type="common">Atlantic pearl-oyster</name>
    <name type="synonym">Pinctada martensii</name>
    <dbReference type="NCBI Taxonomy" id="66713"/>
    <lineage>
        <taxon>Eukaryota</taxon>
        <taxon>Metazoa</taxon>
        <taxon>Spiralia</taxon>
        <taxon>Lophotrochozoa</taxon>
        <taxon>Mollusca</taxon>
        <taxon>Bivalvia</taxon>
        <taxon>Autobranchia</taxon>
        <taxon>Pteriomorphia</taxon>
        <taxon>Pterioida</taxon>
        <taxon>Pterioidea</taxon>
        <taxon>Pteriidae</taxon>
        <taxon>Pinctada</taxon>
    </lineage>
</organism>
<sequence length="121" mass="13869">MDGAWAFLSGYNKKGENKTKKRAYDQTYEKTKRVRTFKDSWAKDRPWLKDSERGMTCDLCIRHQKGVSKNTFLTGCTARKLDSIIKHENSEGHKRAVEIDINSNKACVCETRMPPVASLLV</sequence>